<dbReference type="EMBL" id="CARXXK010000002">
    <property type="protein sequence ID" value="CAI6352655.1"/>
    <property type="molecule type" value="Genomic_DNA"/>
</dbReference>
<dbReference type="Gene3D" id="1.10.10.1070">
    <property type="entry name" value="Zinc finger, BED domain-containing"/>
    <property type="match status" value="1"/>
</dbReference>
<reference evidence="10 11" key="1">
    <citation type="submission" date="2023-01" db="EMBL/GenBank/DDBJ databases">
        <authorList>
            <person name="Whitehead M."/>
        </authorList>
    </citation>
    <scope>NUCLEOTIDE SEQUENCE [LARGE SCALE GENOMIC DNA]</scope>
</reference>
<evidence type="ECO:0000259" key="9">
    <source>
        <dbReference type="PROSITE" id="PS50808"/>
    </source>
</evidence>
<protein>
    <recommendedName>
        <fullName evidence="9">BED-type domain-containing protein</fullName>
    </recommendedName>
</protein>
<dbReference type="InterPro" id="IPR003656">
    <property type="entry name" value="Znf_BED"/>
</dbReference>
<dbReference type="SMART" id="SM00614">
    <property type="entry name" value="ZnF_BED"/>
    <property type="match status" value="1"/>
</dbReference>
<dbReference type="PROSITE" id="PS50808">
    <property type="entry name" value="ZF_BED"/>
    <property type="match status" value="1"/>
</dbReference>
<dbReference type="PANTHER" id="PTHR46481:SF10">
    <property type="entry name" value="ZINC FINGER BED DOMAIN-CONTAINING PROTEIN 39"/>
    <property type="match status" value="1"/>
</dbReference>
<evidence type="ECO:0000256" key="3">
    <source>
        <dbReference type="ARBA" id="ARBA00022771"/>
    </source>
</evidence>
<keyword evidence="11" id="KW-1185">Reference proteome</keyword>
<proteinExistence type="predicted"/>
<evidence type="ECO:0000256" key="5">
    <source>
        <dbReference type="ARBA" id="ARBA00023015"/>
    </source>
</evidence>
<comment type="caution">
    <text evidence="10">The sequence shown here is derived from an EMBL/GenBank/DDBJ whole genome shotgun (WGS) entry which is preliminary data.</text>
</comment>
<evidence type="ECO:0000256" key="6">
    <source>
        <dbReference type="ARBA" id="ARBA00023163"/>
    </source>
</evidence>
<dbReference type="Proteomes" id="UP001160148">
    <property type="component" value="Unassembled WGS sequence"/>
</dbReference>
<dbReference type="PANTHER" id="PTHR46481">
    <property type="entry name" value="ZINC FINGER BED DOMAIN-CONTAINING PROTEIN 4"/>
    <property type="match status" value="1"/>
</dbReference>
<dbReference type="GO" id="GO:0005634">
    <property type="term" value="C:nucleus"/>
    <property type="evidence" value="ECO:0007669"/>
    <property type="project" value="UniProtKB-SubCell"/>
</dbReference>
<evidence type="ECO:0000313" key="10">
    <source>
        <dbReference type="EMBL" id="CAI6352655.1"/>
    </source>
</evidence>
<dbReference type="InterPro" id="IPR036236">
    <property type="entry name" value="Znf_C2H2_sf"/>
</dbReference>
<evidence type="ECO:0000256" key="8">
    <source>
        <dbReference type="PROSITE-ProRule" id="PRU00027"/>
    </source>
</evidence>
<keyword evidence="7" id="KW-0539">Nucleus</keyword>
<keyword evidence="5" id="KW-0805">Transcription regulation</keyword>
<evidence type="ECO:0000256" key="7">
    <source>
        <dbReference type="ARBA" id="ARBA00023242"/>
    </source>
</evidence>
<sequence>MGKRKISSVWSYYTRSADKTLAKCKECKKEYKTSGNTSNLQDHLKRMHPEIQNAIVEPSDDDPERVSSHSIAKHFKKQNVYDRDSHHKNEIDKALMLMVCKDFQPFSIVEDTGFKNFVKILDPRYELPSRTKLRDSLLSENYKICRNKLFALIKNVCHVSLTCDLWSSRANEYF</sequence>
<dbReference type="InterPro" id="IPR052035">
    <property type="entry name" value="ZnF_BED_domain_contain"/>
</dbReference>
<comment type="subcellular location">
    <subcellularLocation>
        <location evidence="1">Nucleus</location>
    </subcellularLocation>
</comment>
<keyword evidence="3 8" id="KW-0863">Zinc-finger</keyword>
<keyword evidence="2" id="KW-0479">Metal-binding</keyword>
<dbReference type="Pfam" id="PF02892">
    <property type="entry name" value="zf-BED"/>
    <property type="match status" value="1"/>
</dbReference>
<evidence type="ECO:0000256" key="2">
    <source>
        <dbReference type="ARBA" id="ARBA00022723"/>
    </source>
</evidence>
<dbReference type="AlphaFoldDB" id="A0AAV0W9Y6"/>
<organism evidence="10 11">
    <name type="scientific">Macrosiphum euphorbiae</name>
    <name type="common">potato aphid</name>
    <dbReference type="NCBI Taxonomy" id="13131"/>
    <lineage>
        <taxon>Eukaryota</taxon>
        <taxon>Metazoa</taxon>
        <taxon>Ecdysozoa</taxon>
        <taxon>Arthropoda</taxon>
        <taxon>Hexapoda</taxon>
        <taxon>Insecta</taxon>
        <taxon>Pterygota</taxon>
        <taxon>Neoptera</taxon>
        <taxon>Paraneoptera</taxon>
        <taxon>Hemiptera</taxon>
        <taxon>Sternorrhyncha</taxon>
        <taxon>Aphidomorpha</taxon>
        <taxon>Aphidoidea</taxon>
        <taxon>Aphididae</taxon>
        <taxon>Macrosiphini</taxon>
        <taxon>Macrosiphum</taxon>
    </lineage>
</organism>
<accession>A0AAV0W9Y6</accession>
<evidence type="ECO:0000313" key="11">
    <source>
        <dbReference type="Proteomes" id="UP001160148"/>
    </source>
</evidence>
<dbReference type="SUPFAM" id="SSF140996">
    <property type="entry name" value="Hermes dimerisation domain"/>
    <property type="match status" value="1"/>
</dbReference>
<feature type="domain" description="BED-type" evidence="9">
    <location>
        <begin position="4"/>
        <end position="55"/>
    </location>
</feature>
<evidence type="ECO:0000256" key="4">
    <source>
        <dbReference type="ARBA" id="ARBA00022833"/>
    </source>
</evidence>
<name>A0AAV0W9Y6_9HEMI</name>
<dbReference type="SUPFAM" id="SSF57667">
    <property type="entry name" value="beta-beta-alpha zinc fingers"/>
    <property type="match status" value="1"/>
</dbReference>
<gene>
    <name evidence="10" type="ORF">MEUPH1_LOCUS8868</name>
</gene>
<dbReference type="GO" id="GO:0009791">
    <property type="term" value="P:post-embryonic development"/>
    <property type="evidence" value="ECO:0007669"/>
    <property type="project" value="UniProtKB-ARBA"/>
</dbReference>
<dbReference type="GO" id="GO:0008270">
    <property type="term" value="F:zinc ion binding"/>
    <property type="evidence" value="ECO:0007669"/>
    <property type="project" value="UniProtKB-KW"/>
</dbReference>
<keyword evidence="4" id="KW-0862">Zinc</keyword>
<dbReference type="GO" id="GO:0003677">
    <property type="term" value="F:DNA binding"/>
    <property type="evidence" value="ECO:0007669"/>
    <property type="project" value="InterPro"/>
</dbReference>
<keyword evidence="6" id="KW-0804">Transcription</keyword>
<evidence type="ECO:0000256" key="1">
    <source>
        <dbReference type="ARBA" id="ARBA00004123"/>
    </source>
</evidence>